<evidence type="ECO:0000313" key="2">
    <source>
        <dbReference type="EMBL" id="KAK3367868.1"/>
    </source>
</evidence>
<keyword evidence="3" id="KW-1185">Reference proteome</keyword>
<dbReference type="Proteomes" id="UP001285441">
    <property type="component" value="Unassembled WGS sequence"/>
</dbReference>
<reference evidence="2" key="1">
    <citation type="journal article" date="2023" name="Mol. Phylogenet. Evol.">
        <title>Genome-scale phylogeny and comparative genomics of the fungal order Sordariales.</title>
        <authorList>
            <person name="Hensen N."/>
            <person name="Bonometti L."/>
            <person name="Westerberg I."/>
            <person name="Brannstrom I.O."/>
            <person name="Guillou S."/>
            <person name="Cros-Aarteil S."/>
            <person name="Calhoun S."/>
            <person name="Haridas S."/>
            <person name="Kuo A."/>
            <person name="Mondo S."/>
            <person name="Pangilinan J."/>
            <person name="Riley R."/>
            <person name="LaButti K."/>
            <person name="Andreopoulos B."/>
            <person name="Lipzen A."/>
            <person name="Chen C."/>
            <person name="Yan M."/>
            <person name="Daum C."/>
            <person name="Ng V."/>
            <person name="Clum A."/>
            <person name="Steindorff A."/>
            <person name="Ohm R.A."/>
            <person name="Martin F."/>
            <person name="Silar P."/>
            <person name="Natvig D.O."/>
            <person name="Lalanne C."/>
            <person name="Gautier V."/>
            <person name="Ament-Velasquez S.L."/>
            <person name="Kruys A."/>
            <person name="Hutchinson M.I."/>
            <person name="Powell A.J."/>
            <person name="Barry K."/>
            <person name="Miller A.N."/>
            <person name="Grigoriev I.V."/>
            <person name="Debuchy R."/>
            <person name="Gladieux P."/>
            <person name="Hiltunen Thoren M."/>
            <person name="Johannesson H."/>
        </authorList>
    </citation>
    <scope>NUCLEOTIDE SEQUENCE</scope>
    <source>
        <strain evidence="2">CBS 232.78</strain>
    </source>
</reference>
<name>A0AAE0K0M5_9PEZI</name>
<protein>
    <submittedName>
        <fullName evidence="2">Uncharacterized protein</fullName>
    </submittedName>
</protein>
<proteinExistence type="predicted"/>
<feature type="transmembrane region" description="Helical" evidence="1">
    <location>
        <begin position="83"/>
        <end position="105"/>
    </location>
</feature>
<sequence length="108" mass="11373">MAPGAKKKAAAGVPAGDCIEVKSVSICRCFCFPLLLTCPILPRRLGSSTTIVALGVSCVACAGFLFIQQPFSTAKFGPLPPVFLVPCLLFWPSSKLIAVCQLWNLGCV</sequence>
<dbReference type="AlphaFoldDB" id="A0AAE0K0M5"/>
<gene>
    <name evidence="2" type="ORF">B0H63DRAFT_489915</name>
</gene>
<feature type="transmembrane region" description="Helical" evidence="1">
    <location>
        <begin position="51"/>
        <end position="71"/>
    </location>
</feature>
<organism evidence="2 3">
    <name type="scientific">Podospora didyma</name>
    <dbReference type="NCBI Taxonomy" id="330526"/>
    <lineage>
        <taxon>Eukaryota</taxon>
        <taxon>Fungi</taxon>
        <taxon>Dikarya</taxon>
        <taxon>Ascomycota</taxon>
        <taxon>Pezizomycotina</taxon>
        <taxon>Sordariomycetes</taxon>
        <taxon>Sordariomycetidae</taxon>
        <taxon>Sordariales</taxon>
        <taxon>Podosporaceae</taxon>
        <taxon>Podospora</taxon>
    </lineage>
</organism>
<keyword evidence="1" id="KW-0812">Transmembrane</keyword>
<keyword evidence="1" id="KW-0472">Membrane</keyword>
<accession>A0AAE0K0M5</accession>
<reference evidence="2" key="2">
    <citation type="submission" date="2023-06" db="EMBL/GenBank/DDBJ databases">
        <authorList>
            <consortium name="Lawrence Berkeley National Laboratory"/>
            <person name="Haridas S."/>
            <person name="Hensen N."/>
            <person name="Bonometti L."/>
            <person name="Westerberg I."/>
            <person name="Brannstrom I.O."/>
            <person name="Guillou S."/>
            <person name="Cros-Aarteil S."/>
            <person name="Calhoun S."/>
            <person name="Kuo A."/>
            <person name="Mondo S."/>
            <person name="Pangilinan J."/>
            <person name="Riley R."/>
            <person name="LaButti K."/>
            <person name="Andreopoulos B."/>
            <person name="Lipzen A."/>
            <person name="Chen C."/>
            <person name="Yanf M."/>
            <person name="Daum C."/>
            <person name="Ng V."/>
            <person name="Clum A."/>
            <person name="Steindorff A."/>
            <person name="Ohm R."/>
            <person name="Martin F."/>
            <person name="Silar P."/>
            <person name="Natvig D."/>
            <person name="Lalanne C."/>
            <person name="Gautier V."/>
            <person name="Ament-velasquez S.L."/>
            <person name="Kruys A."/>
            <person name="Hutchinson M.I."/>
            <person name="Powell A.J."/>
            <person name="Barry K."/>
            <person name="Miller A.N."/>
            <person name="Grigoriev I.V."/>
            <person name="Debuchy R."/>
            <person name="Gladieux P."/>
            <person name="Thoren M.H."/>
            <person name="Johannesson H."/>
        </authorList>
    </citation>
    <scope>NUCLEOTIDE SEQUENCE</scope>
    <source>
        <strain evidence="2">CBS 232.78</strain>
    </source>
</reference>
<evidence type="ECO:0000313" key="3">
    <source>
        <dbReference type="Proteomes" id="UP001285441"/>
    </source>
</evidence>
<dbReference type="EMBL" id="JAULSW010000011">
    <property type="protein sequence ID" value="KAK3367868.1"/>
    <property type="molecule type" value="Genomic_DNA"/>
</dbReference>
<keyword evidence="1" id="KW-1133">Transmembrane helix</keyword>
<evidence type="ECO:0000256" key="1">
    <source>
        <dbReference type="SAM" id="Phobius"/>
    </source>
</evidence>
<comment type="caution">
    <text evidence="2">The sequence shown here is derived from an EMBL/GenBank/DDBJ whole genome shotgun (WGS) entry which is preliminary data.</text>
</comment>